<dbReference type="CDD" id="cd18034">
    <property type="entry name" value="DEXHc_dicer"/>
    <property type="match status" value="1"/>
</dbReference>
<evidence type="ECO:0000313" key="9">
    <source>
        <dbReference type="Proteomes" id="UP000230750"/>
    </source>
</evidence>
<keyword evidence="2" id="KW-0547">Nucleotide-binding</keyword>
<dbReference type="PROSITE" id="PS51192">
    <property type="entry name" value="HELICASE_ATP_BIND_1"/>
    <property type="match status" value="1"/>
</dbReference>
<keyword evidence="5" id="KW-0067">ATP-binding</keyword>
<dbReference type="InterPro" id="IPR006935">
    <property type="entry name" value="Helicase/UvrB_N"/>
</dbReference>
<reference evidence="8 9" key="1">
    <citation type="journal article" date="2017" name="PLoS Biol.">
        <title>The sea cucumber genome provides insights into morphological evolution and visceral regeneration.</title>
        <authorList>
            <person name="Zhang X."/>
            <person name="Sun L."/>
            <person name="Yuan J."/>
            <person name="Sun Y."/>
            <person name="Gao Y."/>
            <person name="Zhang L."/>
            <person name="Li S."/>
            <person name="Dai H."/>
            <person name="Hamel J.F."/>
            <person name="Liu C."/>
            <person name="Yu Y."/>
            <person name="Liu S."/>
            <person name="Lin W."/>
            <person name="Guo K."/>
            <person name="Jin S."/>
            <person name="Xu P."/>
            <person name="Storey K.B."/>
            <person name="Huan P."/>
            <person name="Zhang T."/>
            <person name="Zhou Y."/>
            <person name="Zhang J."/>
            <person name="Lin C."/>
            <person name="Li X."/>
            <person name="Xing L."/>
            <person name="Huo D."/>
            <person name="Sun M."/>
            <person name="Wang L."/>
            <person name="Mercier A."/>
            <person name="Li F."/>
            <person name="Yang H."/>
            <person name="Xiang J."/>
        </authorList>
    </citation>
    <scope>NUCLEOTIDE SEQUENCE [LARGE SCALE GENOMIC DNA]</scope>
    <source>
        <strain evidence="8">Shaxun</strain>
        <tissue evidence="8">Muscle</tissue>
    </source>
</reference>
<dbReference type="Gene3D" id="3.40.50.300">
    <property type="entry name" value="P-loop containing nucleotide triphosphate hydrolases"/>
    <property type="match status" value="1"/>
</dbReference>
<comment type="similarity">
    <text evidence="6">Belongs to the helicase family. Dicer subfamily.</text>
</comment>
<dbReference type="PANTHER" id="PTHR14074:SF16">
    <property type="entry name" value="ANTIVIRAL INNATE IMMUNE RESPONSE RECEPTOR RIG-I"/>
    <property type="match status" value="1"/>
</dbReference>
<dbReference type="STRING" id="307972.A0A2G8JS37"/>
<dbReference type="GO" id="GO:0004386">
    <property type="term" value="F:helicase activity"/>
    <property type="evidence" value="ECO:0007669"/>
    <property type="project" value="UniProtKB-KW"/>
</dbReference>
<keyword evidence="3" id="KW-0378">Hydrolase</keyword>
<dbReference type="Pfam" id="PF04851">
    <property type="entry name" value="ResIII"/>
    <property type="match status" value="1"/>
</dbReference>
<evidence type="ECO:0000256" key="6">
    <source>
        <dbReference type="ARBA" id="ARBA00035116"/>
    </source>
</evidence>
<comment type="caution">
    <text evidence="8">The sequence shown here is derived from an EMBL/GenBank/DDBJ whole genome shotgun (WGS) entry which is preliminary data.</text>
</comment>
<dbReference type="PANTHER" id="PTHR14074">
    <property type="entry name" value="HELICASE WITH DEATH DOMAIN-RELATED"/>
    <property type="match status" value="1"/>
</dbReference>
<evidence type="ECO:0000259" key="7">
    <source>
        <dbReference type="PROSITE" id="PS51192"/>
    </source>
</evidence>
<sequence length="372" mass="42317">MVDMASPDYLQGIICPQVGAPLQVNFTPRQYQLELLEASLKRNSVICLQSGSAKDFIAIMLIKELSKHVRKSCSDILMFTVFVVNTAKLVTHQANIIKTHTNLKVAEYPKELDREFEAQKFWEIERESYQVVVLTCRFFLHLLSKGVMKLSVINAVIFDECHHALEEHPYHDIMSLFDECSPDEQPHILGLTSSLLVGKFLPMALEKILNDLECTLKSNIETAINVQSVSRYGTKPKEIVIECEPYEHLTVCCNELMNVLNETLCNLERYRSDTSAEEDEDPTLLPRQAIQESIRALNGIGPLGLKLMVQLLLSEIEKFEKHATSPFNKLLFTYTCSQLRYVRKKCSLECGLHLKEGESIWSLRLVAPNLGN</sequence>
<evidence type="ECO:0000256" key="2">
    <source>
        <dbReference type="ARBA" id="ARBA00022741"/>
    </source>
</evidence>
<dbReference type="InterPro" id="IPR027417">
    <property type="entry name" value="P-loop_NTPase"/>
</dbReference>
<dbReference type="GO" id="GO:0016787">
    <property type="term" value="F:hydrolase activity"/>
    <property type="evidence" value="ECO:0007669"/>
    <property type="project" value="UniProtKB-KW"/>
</dbReference>
<dbReference type="GO" id="GO:0005524">
    <property type="term" value="F:ATP binding"/>
    <property type="evidence" value="ECO:0007669"/>
    <property type="project" value="UniProtKB-KW"/>
</dbReference>
<dbReference type="InterPro" id="IPR051363">
    <property type="entry name" value="RLR_Helicase"/>
</dbReference>
<dbReference type="FunFam" id="3.40.50.300:FF:000628">
    <property type="entry name" value="Endoribonuclease Dicer"/>
    <property type="match status" value="1"/>
</dbReference>
<dbReference type="EMBL" id="MRZV01001348">
    <property type="protein sequence ID" value="PIK38539.1"/>
    <property type="molecule type" value="Genomic_DNA"/>
</dbReference>
<dbReference type="GO" id="GO:0005737">
    <property type="term" value="C:cytoplasm"/>
    <property type="evidence" value="ECO:0007669"/>
    <property type="project" value="TreeGrafter"/>
</dbReference>
<organism evidence="8 9">
    <name type="scientific">Stichopus japonicus</name>
    <name type="common">Sea cucumber</name>
    <dbReference type="NCBI Taxonomy" id="307972"/>
    <lineage>
        <taxon>Eukaryota</taxon>
        <taxon>Metazoa</taxon>
        <taxon>Echinodermata</taxon>
        <taxon>Eleutherozoa</taxon>
        <taxon>Echinozoa</taxon>
        <taxon>Holothuroidea</taxon>
        <taxon>Aspidochirotacea</taxon>
        <taxon>Aspidochirotida</taxon>
        <taxon>Stichopodidae</taxon>
        <taxon>Apostichopus</taxon>
    </lineage>
</organism>
<dbReference type="GO" id="GO:0003677">
    <property type="term" value="F:DNA binding"/>
    <property type="evidence" value="ECO:0007669"/>
    <property type="project" value="InterPro"/>
</dbReference>
<dbReference type="Proteomes" id="UP000230750">
    <property type="component" value="Unassembled WGS sequence"/>
</dbReference>
<name>A0A2G8JS37_STIJA</name>
<evidence type="ECO:0000256" key="3">
    <source>
        <dbReference type="ARBA" id="ARBA00022801"/>
    </source>
</evidence>
<proteinExistence type="inferred from homology"/>
<dbReference type="OrthoDB" id="2392202at2759"/>
<protein>
    <submittedName>
        <fullName evidence="8">Putative endoribonuclease Dicer-like</fullName>
    </submittedName>
</protein>
<gene>
    <name evidence="8" type="ORF">BSL78_24632</name>
</gene>
<dbReference type="Pfam" id="PF20930">
    <property type="entry name" value="Dicer_PBD"/>
    <property type="match status" value="1"/>
</dbReference>
<evidence type="ECO:0000256" key="1">
    <source>
        <dbReference type="ARBA" id="ARBA00001946"/>
    </source>
</evidence>
<keyword evidence="4" id="KW-0347">Helicase</keyword>
<dbReference type="SMART" id="SM00487">
    <property type="entry name" value="DEXDc"/>
    <property type="match status" value="1"/>
</dbReference>
<keyword evidence="9" id="KW-1185">Reference proteome</keyword>
<dbReference type="SUPFAM" id="SSF52540">
    <property type="entry name" value="P-loop containing nucleoside triphosphate hydrolases"/>
    <property type="match status" value="1"/>
</dbReference>
<evidence type="ECO:0000256" key="5">
    <source>
        <dbReference type="ARBA" id="ARBA00022840"/>
    </source>
</evidence>
<feature type="domain" description="Helicase ATP-binding" evidence="7">
    <location>
        <begin position="35"/>
        <end position="213"/>
    </location>
</feature>
<accession>A0A2G8JS37</accession>
<dbReference type="InterPro" id="IPR014001">
    <property type="entry name" value="Helicase_ATP-bd"/>
</dbReference>
<evidence type="ECO:0000313" key="8">
    <source>
        <dbReference type="EMBL" id="PIK38539.1"/>
    </source>
</evidence>
<dbReference type="InterPro" id="IPR048513">
    <property type="entry name" value="Dicer_PBD"/>
</dbReference>
<evidence type="ECO:0000256" key="4">
    <source>
        <dbReference type="ARBA" id="ARBA00022806"/>
    </source>
</evidence>
<comment type="cofactor">
    <cofactor evidence="1">
        <name>Mg(2+)</name>
        <dbReference type="ChEBI" id="CHEBI:18420"/>
    </cofactor>
</comment>
<dbReference type="AlphaFoldDB" id="A0A2G8JS37"/>